<feature type="domain" description="HTH cro/C1-type" evidence="3">
    <location>
        <begin position="10"/>
        <end position="64"/>
    </location>
</feature>
<evidence type="ECO:0000256" key="2">
    <source>
        <dbReference type="SAM" id="Phobius"/>
    </source>
</evidence>
<evidence type="ECO:0000313" key="4">
    <source>
        <dbReference type="EMBL" id="MDN4165896.1"/>
    </source>
</evidence>
<dbReference type="InterPro" id="IPR010982">
    <property type="entry name" value="Lambda_DNA-bd_dom_sf"/>
</dbReference>
<dbReference type="PROSITE" id="PS50943">
    <property type="entry name" value="HTH_CROC1"/>
    <property type="match status" value="1"/>
</dbReference>
<comment type="caution">
    <text evidence="4">The sequence shown here is derived from an EMBL/GenBank/DDBJ whole genome shotgun (WGS) entry which is preliminary data.</text>
</comment>
<dbReference type="SUPFAM" id="SSF47413">
    <property type="entry name" value="lambda repressor-like DNA-binding domains"/>
    <property type="match status" value="1"/>
</dbReference>
<name>A0ABT8F6P7_9BACT</name>
<gene>
    <name evidence="4" type="ORF">QWY31_10305</name>
</gene>
<dbReference type="SMART" id="SM00530">
    <property type="entry name" value="HTH_XRE"/>
    <property type="match status" value="1"/>
</dbReference>
<keyword evidence="2" id="KW-0812">Transmembrane</keyword>
<feature type="transmembrane region" description="Helical" evidence="2">
    <location>
        <begin position="157"/>
        <end position="178"/>
    </location>
</feature>
<keyword evidence="5" id="KW-1185">Reference proteome</keyword>
<dbReference type="PANTHER" id="PTHR46797">
    <property type="entry name" value="HTH-TYPE TRANSCRIPTIONAL REGULATOR"/>
    <property type="match status" value="1"/>
</dbReference>
<proteinExistence type="predicted"/>
<keyword evidence="2" id="KW-1133">Transmembrane helix</keyword>
<dbReference type="EMBL" id="JAUHJS010000004">
    <property type="protein sequence ID" value="MDN4165896.1"/>
    <property type="molecule type" value="Genomic_DNA"/>
</dbReference>
<dbReference type="PANTHER" id="PTHR46797:SF1">
    <property type="entry name" value="METHYLPHOSPHONATE SYNTHASE"/>
    <property type="match status" value="1"/>
</dbReference>
<dbReference type="Proteomes" id="UP001168552">
    <property type="component" value="Unassembled WGS sequence"/>
</dbReference>
<dbReference type="RefSeq" id="WP_320004427.1">
    <property type="nucleotide sequence ID" value="NZ_JAUHJS010000004.1"/>
</dbReference>
<protein>
    <submittedName>
        <fullName evidence="4">Helix-turn-helix transcriptional regulator</fullName>
    </submittedName>
</protein>
<dbReference type="Pfam" id="PF01381">
    <property type="entry name" value="HTH_3"/>
    <property type="match status" value="1"/>
</dbReference>
<keyword evidence="2" id="KW-0472">Membrane</keyword>
<dbReference type="CDD" id="cd00093">
    <property type="entry name" value="HTH_XRE"/>
    <property type="match status" value="1"/>
</dbReference>
<sequence>MKQPDLGNRLSALRKEKNLTQEELVEKSHVSVRTIQRIEAGEVIPRVSTVKILLAAMGESPEQFFHPKTKTMENQSASSFSRGPLLISMMAGAIYLLVEIILGVMDFAWLTKTDNWSQWMNFVYISLTVTMIITYALFMRGFIALSTVFENGLLKVGTYLMMGAILALGILDISTLWAEDAERFGLAYMLASVLIGTLSLVFGIGLLRLQDGMGELSRVAGVLEIIIGCALITVILFFIGHVVMIPAVVVEIILLYRGYEYLAKSEAPIHPEISSLS</sequence>
<reference evidence="4" key="1">
    <citation type="submission" date="2023-06" db="EMBL/GenBank/DDBJ databases">
        <title>Cytophagales bacterium Strain LB-30, isolated from soil.</title>
        <authorList>
            <person name="Liu B."/>
        </authorList>
    </citation>
    <scope>NUCLEOTIDE SEQUENCE</scope>
    <source>
        <strain evidence="4">LB-30</strain>
    </source>
</reference>
<dbReference type="InterPro" id="IPR001387">
    <property type="entry name" value="Cro/C1-type_HTH"/>
</dbReference>
<evidence type="ECO:0000256" key="1">
    <source>
        <dbReference type="ARBA" id="ARBA00023125"/>
    </source>
</evidence>
<feature type="transmembrane region" description="Helical" evidence="2">
    <location>
        <begin position="184"/>
        <end position="207"/>
    </location>
</feature>
<dbReference type="InterPro" id="IPR050807">
    <property type="entry name" value="TransReg_Diox_bact_type"/>
</dbReference>
<feature type="transmembrane region" description="Helical" evidence="2">
    <location>
        <begin position="219"/>
        <end position="249"/>
    </location>
</feature>
<feature type="transmembrane region" description="Helical" evidence="2">
    <location>
        <begin position="85"/>
        <end position="110"/>
    </location>
</feature>
<keyword evidence="1" id="KW-0238">DNA-binding</keyword>
<organism evidence="4 5">
    <name type="scientific">Shiella aurantiaca</name>
    <dbReference type="NCBI Taxonomy" id="3058365"/>
    <lineage>
        <taxon>Bacteria</taxon>
        <taxon>Pseudomonadati</taxon>
        <taxon>Bacteroidota</taxon>
        <taxon>Cytophagia</taxon>
        <taxon>Cytophagales</taxon>
        <taxon>Shiellaceae</taxon>
        <taxon>Shiella</taxon>
    </lineage>
</organism>
<feature type="transmembrane region" description="Helical" evidence="2">
    <location>
        <begin position="122"/>
        <end position="145"/>
    </location>
</feature>
<evidence type="ECO:0000259" key="3">
    <source>
        <dbReference type="PROSITE" id="PS50943"/>
    </source>
</evidence>
<evidence type="ECO:0000313" key="5">
    <source>
        <dbReference type="Proteomes" id="UP001168552"/>
    </source>
</evidence>
<dbReference type="Gene3D" id="1.10.260.40">
    <property type="entry name" value="lambda repressor-like DNA-binding domains"/>
    <property type="match status" value="1"/>
</dbReference>
<accession>A0ABT8F6P7</accession>